<feature type="region of interest" description="Disordered" evidence="1">
    <location>
        <begin position="340"/>
        <end position="384"/>
    </location>
</feature>
<evidence type="ECO:0000256" key="1">
    <source>
        <dbReference type="SAM" id="MobiDB-lite"/>
    </source>
</evidence>
<reference evidence="2 3" key="1">
    <citation type="journal article" date="2014" name="PLoS Genet.">
        <title>Phylogenetically driven sequencing of extremely halophilic archaea reveals strategies for static and dynamic osmo-response.</title>
        <authorList>
            <person name="Becker E.A."/>
            <person name="Seitzer P.M."/>
            <person name="Tritt A."/>
            <person name="Larsen D."/>
            <person name="Krusor M."/>
            <person name="Yao A.I."/>
            <person name="Wu D."/>
            <person name="Madern D."/>
            <person name="Eisen J.A."/>
            <person name="Darling A.E."/>
            <person name="Facciotti M.T."/>
        </authorList>
    </citation>
    <scope>NUCLEOTIDE SEQUENCE [LARGE SCALE GENOMIC DNA]</scope>
    <source>
        <strain evidence="2 3">JCM 10990</strain>
    </source>
</reference>
<feature type="compositionally biased region" description="Basic and acidic residues" evidence="1">
    <location>
        <begin position="358"/>
        <end position="371"/>
    </location>
</feature>
<dbReference type="InterPro" id="IPR027417">
    <property type="entry name" value="P-loop_NTPase"/>
</dbReference>
<dbReference type="OrthoDB" id="287210at2157"/>
<dbReference type="PATRIC" id="fig|1227492.4.peg.714"/>
<accession>M0B122</accession>
<sequence>MSGGRSQDRNTIYSAAQGREFLRNELENKSNEFVREFAGMINDPDVLDFLNRYCGIYEERGKDFLDSHVGKQIVRSAATSMVDRAYREGNVSQLQGMVGIVNQDREASDALTEIVTRLAQEGTIAVVTGPPGAGKTATTLDVARAWGARTGGTLYGQTTWDGFDAVVRSDVEMLEAMASHKRQSLGVLDEAMQELTGRGADSKKAETFAERATLIRKKEDRHGPHAKRGSLVLVAHNWSGMNKPIREMTTLVIQKPSRADPGRVILWESPGGEDKREKIGEFVGLTDTRESYSEHDPAPFRVVLDEDRDDDADQIDPEQIRRAERVRAYLLDCQPWCDGGISQGDAAAKQGFSSSWATDRKQEWESGEWNHLDGVPEPSKVETA</sequence>
<comment type="caution">
    <text evidence="2">The sequence shown here is derived from an EMBL/GenBank/DDBJ whole genome shotgun (WGS) entry which is preliminary data.</text>
</comment>
<organism evidence="2 3">
    <name type="scientific">Natrialba chahannaoensis JCM 10990</name>
    <dbReference type="NCBI Taxonomy" id="1227492"/>
    <lineage>
        <taxon>Archaea</taxon>
        <taxon>Methanobacteriati</taxon>
        <taxon>Methanobacteriota</taxon>
        <taxon>Stenosarchaea group</taxon>
        <taxon>Halobacteria</taxon>
        <taxon>Halobacteriales</taxon>
        <taxon>Natrialbaceae</taxon>
        <taxon>Natrialba</taxon>
    </lineage>
</organism>
<dbReference type="EMBL" id="AOIN01000026">
    <property type="protein sequence ID" value="ELZ03938.1"/>
    <property type="molecule type" value="Genomic_DNA"/>
</dbReference>
<evidence type="ECO:0000313" key="2">
    <source>
        <dbReference type="EMBL" id="ELZ03938.1"/>
    </source>
</evidence>
<evidence type="ECO:0000313" key="3">
    <source>
        <dbReference type="Proteomes" id="UP000011693"/>
    </source>
</evidence>
<dbReference type="RefSeq" id="WP_006166121.1">
    <property type="nucleotide sequence ID" value="NZ_AOIN01000026.1"/>
</dbReference>
<gene>
    <name evidence="2" type="ORF">C482_03684</name>
</gene>
<keyword evidence="3" id="KW-1185">Reference proteome</keyword>
<dbReference type="SUPFAM" id="SSF52540">
    <property type="entry name" value="P-loop containing nucleoside triphosphate hydrolases"/>
    <property type="match status" value="1"/>
</dbReference>
<dbReference type="STRING" id="1227492.C482_03684"/>
<proteinExistence type="predicted"/>
<dbReference type="Proteomes" id="UP000011693">
    <property type="component" value="Unassembled WGS sequence"/>
</dbReference>
<protein>
    <submittedName>
        <fullName evidence="2">Uncharacterized protein</fullName>
    </submittedName>
</protein>
<name>M0B122_9EURY</name>
<dbReference type="AlphaFoldDB" id="M0B122"/>